<evidence type="ECO:0000313" key="10">
    <source>
        <dbReference type="EMBL" id="SPC92429.1"/>
    </source>
</evidence>
<evidence type="ECO:0000256" key="7">
    <source>
        <dbReference type="PROSITE-ProRule" id="PRU00023"/>
    </source>
</evidence>
<gene>
    <name evidence="10" type="ORF">FSB_LOCUS20311</name>
</gene>
<evidence type="ECO:0000256" key="8">
    <source>
        <dbReference type="SAM" id="Phobius"/>
    </source>
</evidence>
<dbReference type="Gene3D" id="1.25.40.20">
    <property type="entry name" value="Ankyrin repeat-containing domain"/>
    <property type="match status" value="3"/>
</dbReference>
<keyword evidence="6 8" id="KW-0472">Membrane</keyword>
<dbReference type="EMBL" id="OIVN01001306">
    <property type="protein sequence ID" value="SPC92429.1"/>
    <property type="molecule type" value="Genomic_DNA"/>
</dbReference>
<dbReference type="PANTHER" id="PTHR24186:SF46">
    <property type="entry name" value="PROTEIN ACCELERATED CELL DEATH 6-LIKE"/>
    <property type="match status" value="1"/>
</dbReference>
<dbReference type="Pfam" id="PF12796">
    <property type="entry name" value="Ank_2"/>
    <property type="match status" value="2"/>
</dbReference>
<feature type="repeat" description="ANK" evidence="7">
    <location>
        <begin position="177"/>
        <end position="199"/>
    </location>
</feature>
<feature type="transmembrane region" description="Helical" evidence="8">
    <location>
        <begin position="568"/>
        <end position="591"/>
    </location>
</feature>
<dbReference type="PROSITE" id="PS50297">
    <property type="entry name" value="ANK_REP_REGION"/>
    <property type="match status" value="2"/>
</dbReference>
<keyword evidence="3" id="KW-0677">Repeat</keyword>
<dbReference type="GO" id="GO:0005886">
    <property type="term" value="C:plasma membrane"/>
    <property type="evidence" value="ECO:0007669"/>
    <property type="project" value="TreeGrafter"/>
</dbReference>
<reference evidence="10" key="1">
    <citation type="submission" date="2018-02" db="EMBL/GenBank/DDBJ databases">
        <authorList>
            <person name="Cohen D.B."/>
            <person name="Kent A.D."/>
        </authorList>
    </citation>
    <scope>NUCLEOTIDE SEQUENCE</scope>
</reference>
<evidence type="ECO:0000256" key="5">
    <source>
        <dbReference type="ARBA" id="ARBA00023043"/>
    </source>
</evidence>
<feature type="domain" description="PGG" evidence="9">
    <location>
        <begin position="482"/>
        <end position="591"/>
    </location>
</feature>
<evidence type="ECO:0000256" key="4">
    <source>
        <dbReference type="ARBA" id="ARBA00022989"/>
    </source>
</evidence>
<dbReference type="SUPFAM" id="SSF48403">
    <property type="entry name" value="Ankyrin repeat"/>
    <property type="match status" value="1"/>
</dbReference>
<dbReference type="InterPro" id="IPR002110">
    <property type="entry name" value="Ankyrin_rpt"/>
</dbReference>
<protein>
    <recommendedName>
        <fullName evidence="9">PGG domain-containing protein</fullName>
    </recommendedName>
</protein>
<dbReference type="InterPro" id="IPR036770">
    <property type="entry name" value="Ankyrin_rpt-contain_sf"/>
</dbReference>
<dbReference type="PROSITE" id="PS50088">
    <property type="entry name" value="ANK_REPEAT"/>
    <property type="match status" value="2"/>
</dbReference>
<evidence type="ECO:0000259" key="9">
    <source>
        <dbReference type="Pfam" id="PF13962"/>
    </source>
</evidence>
<evidence type="ECO:0000256" key="1">
    <source>
        <dbReference type="ARBA" id="ARBA00004141"/>
    </source>
</evidence>
<proteinExistence type="predicted"/>
<comment type="subcellular location">
    <subcellularLocation>
        <location evidence="1">Membrane</location>
        <topology evidence="1">Multi-pass membrane protein</topology>
    </subcellularLocation>
</comment>
<dbReference type="AlphaFoldDB" id="A0A2N9FZJ8"/>
<dbReference type="InterPro" id="IPR026961">
    <property type="entry name" value="PGG_dom"/>
</dbReference>
<keyword evidence="4 8" id="KW-1133">Transmembrane helix</keyword>
<feature type="repeat" description="ANK" evidence="7">
    <location>
        <begin position="314"/>
        <end position="346"/>
    </location>
</feature>
<evidence type="ECO:0000256" key="6">
    <source>
        <dbReference type="ARBA" id="ARBA00023136"/>
    </source>
</evidence>
<dbReference type="SMART" id="SM00248">
    <property type="entry name" value="ANK"/>
    <property type="match status" value="9"/>
</dbReference>
<dbReference type="Pfam" id="PF13962">
    <property type="entry name" value="PGG"/>
    <property type="match status" value="1"/>
</dbReference>
<feature type="transmembrane region" description="Helical" evidence="8">
    <location>
        <begin position="598"/>
        <end position="622"/>
    </location>
</feature>
<feature type="transmembrane region" description="Helical" evidence="8">
    <location>
        <begin position="485"/>
        <end position="511"/>
    </location>
</feature>
<organism evidence="10">
    <name type="scientific">Fagus sylvatica</name>
    <name type="common">Beechnut</name>
    <dbReference type="NCBI Taxonomy" id="28930"/>
    <lineage>
        <taxon>Eukaryota</taxon>
        <taxon>Viridiplantae</taxon>
        <taxon>Streptophyta</taxon>
        <taxon>Embryophyta</taxon>
        <taxon>Tracheophyta</taxon>
        <taxon>Spermatophyta</taxon>
        <taxon>Magnoliopsida</taxon>
        <taxon>eudicotyledons</taxon>
        <taxon>Gunneridae</taxon>
        <taxon>Pentapetalae</taxon>
        <taxon>rosids</taxon>
        <taxon>fabids</taxon>
        <taxon>Fagales</taxon>
        <taxon>Fagaceae</taxon>
        <taxon>Fagus</taxon>
    </lineage>
</organism>
<name>A0A2N9FZJ8_FAGSY</name>
<feature type="transmembrane region" description="Helical" evidence="8">
    <location>
        <begin position="532"/>
        <end position="556"/>
    </location>
</feature>
<evidence type="ECO:0000256" key="3">
    <source>
        <dbReference type="ARBA" id="ARBA00022737"/>
    </source>
</evidence>
<keyword evidence="2 8" id="KW-0812">Transmembrane</keyword>
<dbReference type="PANTHER" id="PTHR24186">
    <property type="entry name" value="PROTEIN PHOSPHATASE 1 REGULATORY SUBUNIT"/>
    <property type="match status" value="1"/>
</dbReference>
<keyword evidence="5 7" id="KW-0040">ANK repeat</keyword>
<accession>A0A2N9FZJ8</accession>
<evidence type="ECO:0000256" key="2">
    <source>
        <dbReference type="ARBA" id="ARBA00022692"/>
    </source>
</evidence>
<sequence length="724" mass="82314">MAVEISMKEHEGWMQRRNNERFEKLKAKCCKNKKHAQPDLHQPTHPTKMDLDLKKAVEKDDVNHFIGTLEQVPKDLCLCTIFDHQVSSSGNSLLHEAAKFGSIEITKLITNHFPHLLTKQNFIGDTILHVALKAKKINIIKALADTFRFGEQKHGGSLEGPSPAYDRKKSFQMKNDIGNTALHEAVRTGHFNEVNYLLSVDPEALYSLNKEGQSPFFLAVETENKDIRQLLLQATKWNGDLVGMPRKKLPVYVAILRGRKDILEEIFNEKRELFNIRDKKGKTPLHFAVSTCDFKGTQFLLEKFRQSFLERSTKGDLPIHIACKKGHVEIVKMLLEQQLKEEQWNDLTECITECINAQGQNILHVAAKSGRNSVVKYILGQKNLDLDKLLNSKDKNGNTALHLASMNLHPDVILSLTWKKKGNYVKLRNYEGLNAFDIVVKQRSKKSYRKLLTAWALGSAGTPMDENGKKICSRYSGEQDGIMEYINYLSVIGVLVATVSFTAGLTVPGGFNSSDHGPAGQGMATLADQWMFQVFIICDTIAMSFSIIGSLIFLWSQLRDTIAETLKYALFFLLVSLFALSLAFIFAVCLVVSKIPWLCYLVLLLGLFLLGSQLTLNFLWWFPFWNSRSVCRCISYYAIPYMLRFIDKQEESQWANKSPSYLALCVRCMNEMTEIRIAERMKNVEASKSKDKQEESQSANKFPNYLALCVGCMNEMNEMRIAER</sequence>